<evidence type="ECO:0000256" key="1">
    <source>
        <dbReference type="ARBA" id="ARBA00004651"/>
    </source>
</evidence>
<keyword evidence="5 10" id="KW-0552">Olfaction</keyword>
<evidence type="ECO:0000256" key="7">
    <source>
        <dbReference type="ARBA" id="ARBA00023136"/>
    </source>
</evidence>
<keyword evidence="9 10" id="KW-0807">Transducer</keyword>
<protein>
    <recommendedName>
        <fullName evidence="10">Odorant receptor</fullName>
    </recommendedName>
</protein>
<dbReference type="GO" id="GO:0005549">
    <property type="term" value="F:odorant binding"/>
    <property type="evidence" value="ECO:0007669"/>
    <property type="project" value="InterPro"/>
</dbReference>
<evidence type="ECO:0000313" key="11">
    <source>
        <dbReference type="EMBL" id="KAL0126381.1"/>
    </source>
</evidence>
<dbReference type="AlphaFoldDB" id="A0AAW2GDV1"/>
<dbReference type="PANTHER" id="PTHR21137:SF35">
    <property type="entry name" value="ODORANT RECEPTOR 19A-RELATED"/>
    <property type="match status" value="1"/>
</dbReference>
<organism evidence="11 12">
    <name type="scientific">Cardiocondyla obscurior</name>
    <dbReference type="NCBI Taxonomy" id="286306"/>
    <lineage>
        <taxon>Eukaryota</taxon>
        <taxon>Metazoa</taxon>
        <taxon>Ecdysozoa</taxon>
        <taxon>Arthropoda</taxon>
        <taxon>Hexapoda</taxon>
        <taxon>Insecta</taxon>
        <taxon>Pterygota</taxon>
        <taxon>Neoptera</taxon>
        <taxon>Endopterygota</taxon>
        <taxon>Hymenoptera</taxon>
        <taxon>Apocrita</taxon>
        <taxon>Aculeata</taxon>
        <taxon>Formicoidea</taxon>
        <taxon>Formicidae</taxon>
        <taxon>Myrmicinae</taxon>
        <taxon>Cardiocondyla</taxon>
    </lineage>
</organism>
<feature type="transmembrane region" description="Helical" evidence="10">
    <location>
        <begin position="367"/>
        <end position="390"/>
    </location>
</feature>
<keyword evidence="2" id="KW-1003">Cell membrane</keyword>
<evidence type="ECO:0000256" key="9">
    <source>
        <dbReference type="ARBA" id="ARBA00023224"/>
    </source>
</evidence>
<dbReference type="InterPro" id="IPR004117">
    <property type="entry name" value="7tm6_olfct_rcpt"/>
</dbReference>
<evidence type="ECO:0000256" key="3">
    <source>
        <dbReference type="ARBA" id="ARBA00022606"/>
    </source>
</evidence>
<evidence type="ECO:0000256" key="4">
    <source>
        <dbReference type="ARBA" id="ARBA00022692"/>
    </source>
</evidence>
<keyword evidence="4 10" id="KW-0812">Transmembrane</keyword>
<name>A0AAW2GDV1_9HYME</name>
<comment type="caution">
    <text evidence="11">The sequence shown here is derived from an EMBL/GenBank/DDBJ whole genome shotgun (WGS) entry which is preliminary data.</text>
</comment>
<dbReference type="GO" id="GO:0004984">
    <property type="term" value="F:olfactory receptor activity"/>
    <property type="evidence" value="ECO:0007669"/>
    <property type="project" value="InterPro"/>
</dbReference>
<reference evidence="11 12" key="1">
    <citation type="submission" date="2023-03" db="EMBL/GenBank/DDBJ databases">
        <title>High recombination rates correlate with genetic variation in Cardiocondyla obscurior ants.</title>
        <authorList>
            <person name="Errbii M."/>
        </authorList>
    </citation>
    <scope>NUCLEOTIDE SEQUENCE [LARGE SCALE GENOMIC DNA]</scope>
    <source>
        <strain evidence="11">Alpha-2009</strain>
        <tissue evidence="11">Whole body</tissue>
    </source>
</reference>
<dbReference type="Pfam" id="PF02949">
    <property type="entry name" value="7tm_6"/>
    <property type="match status" value="1"/>
</dbReference>
<evidence type="ECO:0000256" key="8">
    <source>
        <dbReference type="ARBA" id="ARBA00023170"/>
    </source>
</evidence>
<evidence type="ECO:0000313" key="12">
    <source>
        <dbReference type="Proteomes" id="UP001430953"/>
    </source>
</evidence>
<feature type="transmembrane region" description="Helical" evidence="10">
    <location>
        <begin position="123"/>
        <end position="152"/>
    </location>
</feature>
<proteinExistence type="inferred from homology"/>
<keyword evidence="8 10" id="KW-0675">Receptor</keyword>
<sequence length="394" mass="45349">MNFAGDGYYKLNRRLLLLVGLWPYEHSAYKYCQMILCNVIIIYTTICQIAKLISLRRRDVILKLLSPIIICVIYIIKYQTFCIVANKIRYLMRHVIEDWNILKDKKEVEIIERYTYVGSMCTLILTIIGCTSVIVCLFIPLTPSILDIVAPLNVSRPRQLLFPGEFLVDQQKFFYAIILQIDVALGLIIATLIGTESLYVTYVQHACGMFQIASYRMDQAFNVKFVQGYPIEKKSIIICKRIIEAIFIHKRALEFSEFLWSSLAISYSILLIIGITSLIVNLFCFFQAVMFQKAIDEIVTLSFFIVGHIIYLFLGNYVGQILIDHSADIFQNIYITRWQSAPLQAQKLLPIIMQRSMKSCKMVVGGMFIPSLEGFATLMSTTLSYFTVLWSTHK</sequence>
<dbReference type="PANTHER" id="PTHR21137">
    <property type="entry name" value="ODORANT RECEPTOR"/>
    <property type="match status" value="1"/>
</dbReference>
<dbReference type="EMBL" id="JADYXP020000004">
    <property type="protein sequence ID" value="KAL0126381.1"/>
    <property type="molecule type" value="Genomic_DNA"/>
</dbReference>
<accession>A0AAW2GDV1</accession>
<dbReference type="Proteomes" id="UP001430953">
    <property type="component" value="Unassembled WGS sequence"/>
</dbReference>
<feature type="transmembrane region" description="Helical" evidence="10">
    <location>
        <begin position="173"/>
        <end position="193"/>
    </location>
</feature>
<dbReference type="GO" id="GO:0005886">
    <property type="term" value="C:plasma membrane"/>
    <property type="evidence" value="ECO:0007669"/>
    <property type="project" value="UniProtKB-SubCell"/>
</dbReference>
<keyword evidence="3 10" id="KW-0716">Sensory transduction</keyword>
<dbReference type="GO" id="GO:0007165">
    <property type="term" value="P:signal transduction"/>
    <property type="evidence" value="ECO:0007669"/>
    <property type="project" value="UniProtKB-KW"/>
</dbReference>
<feature type="transmembrane region" description="Helical" evidence="10">
    <location>
        <begin position="264"/>
        <end position="286"/>
    </location>
</feature>
<keyword evidence="12" id="KW-1185">Reference proteome</keyword>
<feature type="transmembrane region" description="Helical" evidence="10">
    <location>
        <begin position="28"/>
        <end position="53"/>
    </location>
</feature>
<comment type="similarity">
    <text evidence="10">Belongs to the insect chemoreceptor superfamily. Heteromeric odorant receptor channel (TC 1.A.69) family.</text>
</comment>
<keyword evidence="6 10" id="KW-1133">Transmembrane helix</keyword>
<evidence type="ECO:0000256" key="5">
    <source>
        <dbReference type="ARBA" id="ARBA00022725"/>
    </source>
</evidence>
<keyword evidence="7 10" id="KW-0472">Membrane</keyword>
<gene>
    <name evidence="11" type="ORF">PUN28_005047</name>
</gene>
<evidence type="ECO:0000256" key="2">
    <source>
        <dbReference type="ARBA" id="ARBA00022475"/>
    </source>
</evidence>
<evidence type="ECO:0000256" key="10">
    <source>
        <dbReference type="RuleBase" id="RU351113"/>
    </source>
</evidence>
<feature type="transmembrane region" description="Helical" evidence="10">
    <location>
        <begin position="60"/>
        <end position="76"/>
    </location>
</feature>
<evidence type="ECO:0000256" key="6">
    <source>
        <dbReference type="ARBA" id="ARBA00022989"/>
    </source>
</evidence>
<feature type="transmembrane region" description="Helical" evidence="10">
    <location>
        <begin position="298"/>
        <end position="318"/>
    </location>
</feature>
<comment type="subcellular location">
    <subcellularLocation>
        <location evidence="1 10">Cell membrane</location>
        <topology evidence="1 10">Multi-pass membrane protein</topology>
    </subcellularLocation>
</comment>